<keyword evidence="6" id="KW-0156">Chromatin regulator</keyword>
<dbReference type="RefSeq" id="XP_030854130.1">
    <property type="nucleotide sequence ID" value="XM_030998270.1"/>
</dbReference>
<evidence type="ECO:0000256" key="5">
    <source>
        <dbReference type="ARBA" id="ARBA00022763"/>
    </source>
</evidence>
<evidence type="ECO:0000259" key="11">
    <source>
        <dbReference type="Pfam" id="PF24105"/>
    </source>
</evidence>
<feature type="compositionally biased region" description="Low complexity" evidence="10">
    <location>
        <begin position="470"/>
        <end position="485"/>
    </location>
</feature>
<dbReference type="Pfam" id="PF24105">
    <property type="entry name" value="Beta-prop_CAF1B_HIR1"/>
    <property type="match status" value="2"/>
</dbReference>
<feature type="repeat" description="WD" evidence="9">
    <location>
        <begin position="163"/>
        <end position="204"/>
    </location>
</feature>
<protein>
    <recommendedName>
        <fullName evidence="11">CAF1B/HIR1 beta-propeller domain-containing protein</fullName>
    </recommendedName>
</protein>
<comment type="similarity">
    <text evidence="2">Belongs to the WD repeat HIR1 family.</text>
</comment>
<dbReference type="AlphaFoldDB" id="A0A7M7PMZ1"/>
<keyword evidence="13" id="KW-1185">Reference proteome</keyword>
<evidence type="ECO:0000256" key="3">
    <source>
        <dbReference type="ARBA" id="ARBA00022574"/>
    </source>
</evidence>
<dbReference type="GO" id="GO:0006334">
    <property type="term" value="P:nucleosome assembly"/>
    <property type="evidence" value="ECO:0000318"/>
    <property type="project" value="GO_Central"/>
</dbReference>
<feature type="repeat" description="WD" evidence="9">
    <location>
        <begin position="121"/>
        <end position="162"/>
    </location>
</feature>
<feature type="repeat" description="WD" evidence="9">
    <location>
        <begin position="61"/>
        <end position="95"/>
    </location>
</feature>
<dbReference type="SUPFAM" id="SSF50978">
    <property type="entry name" value="WD40 repeat-like"/>
    <property type="match status" value="1"/>
</dbReference>
<keyword evidence="8" id="KW-0539">Nucleus</keyword>
<dbReference type="InterPro" id="IPR055410">
    <property type="entry name" value="Beta-prop_CAF1B_HIR1"/>
</dbReference>
<evidence type="ECO:0000313" key="13">
    <source>
        <dbReference type="Proteomes" id="UP000007110"/>
    </source>
</evidence>
<dbReference type="GeneID" id="757293"/>
<comment type="subcellular location">
    <subcellularLocation>
        <location evidence="1">Nucleus</location>
    </subcellularLocation>
</comment>
<evidence type="ECO:0000313" key="12">
    <source>
        <dbReference type="EnsemblMetazoa" id="XP_030854130"/>
    </source>
</evidence>
<keyword evidence="4" id="KW-0677">Repeat</keyword>
<dbReference type="InParanoid" id="A0A7M7PMZ1"/>
<dbReference type="PROSITE" id="PS50082">
    <property type="entry name" value="WD_REPEATS_2"/>
    <property type="match status" value="3"/>
</dbReference>
<feature type="compositionally biased region" description="Low complexity" evidence="10">
    <location>
        <begin position="563"/>
        <end position="591"/>
    </location>
</feature>
<dbReference type="GO" id="GO:0033186">
    <property type="term" value="C:CAF-1 complex"/>
    <property type="evidence" value="ECO:0000318"/>
    <property type="project" value="GO_Central"/>
</dbReference>
<evidence type="ECO:0000256" key="4">
    <source>
        <dbReference type="ARBA" id="ARBA00022737"/>
    </source>
</evidence>
<dbReference type="InterPro" id="IPR001680">
    <property type="entry name" value="WD40_rpt"/>
</dbReference>
<keyword evidence="5" id="KW-0227">DNA damage</keyword>
<keyword evidence="3 9" id="KW-0853">WD repeat</keyword>
<evidence type="ECO:0000256" key="8">
    <source>
        <dbReference type="ARBA" id="ARBA00023242"/>
    </source>
</evidence>
<proteinExistence type="inferred from homology"/>
<feature type="region of interest" description="Disordered" evidence="10">
    <location>
        <begin position="689"/>
        <end position="710"/>
    </location>
</feature>
<feature type="compositionally biased region" description="Polar residues" evidence="10">
    <location>
        <begin position="486"/>
        <end position="517"/>
    </location>
</feature>
<feature type="compositionally biased region" description="Low complexity" evidence="10">
    <location>
        <begin position="599"/>
        <end position="622"/>
    </location>
</feature>
<dbReference type="EnsemblMetazoa" id="XM_030998270">
    <property type="protein sequence ID" value="XP_030854130"/>
    <property type="gene ID" value="LOC757293"/>
</dbReference>
<dbReference type="GO" id="GO:0006335">
    <property type="term" value="P:DNA replication-dependent chromatin assembly"/>
    <property type="evidence" value="ECO:0007669"/>
    <property type="project" value="InterPro"/>
</dbReference>
<evidence type="ECO:0000256" key="1">
    <source>
        <dbReference type="ARBA" id="ARBA00004123"/>
    </source>
</evidence>
<feature type="region of interest" description="Disordered" evidence="10">
    <location>
        <begin position="303"/>
        <end position="377"/>
    </location>
</feature>
<dbReference type="OMA" id="HTPEIAW"/>
<reference evidence="12" key="2">
    <citation type="submission" date="2021-01" db="UniProtKB">
        <authorList>
            <consortium name="EnsemblMetazoa"/>
        </authorList>
    </citation>
    <scope>IDENTIFICATION</scope>
</reference>
<dbReference type="GO" id="GO:0006281">
    <property type="term" value="P:DNA repair"/>
    <property type="evidence" value="ECO:0007669"/>
    <property type="project" value="UniProtKB-KW"/>
</dbReference>
<name>A0A7M7PMZ1_STRPU</name>
<dbReference type="PANTHER" id="PTHR15271:SF4">
    <property type="entry name" value="CHROMATIN ASSEMBLY FACTOR 1 SUBUNIT B"/>
    <property type="match status" value="1"/>
</dbReference>
<dbReference type="SMART" id="SM00320">
    <property type="entry name" value="WD40"/>
    <property type="match status" value="5"/>
</dbReference>
<dbReference type="InterPro" id="IPR045145">
    <property type="entry name" value="PTHR15271"/>
</dbReference>
<evidence type="ECO:0000256" key="7">
    <source>
        <dbReference type="ARBA" id="ARBA00023204"/>
    </source>
</evidence>
<dbReference type="PROSITE" id="PS50294">
    <property type="entry name" value="WD_REPEATS_REGION"/>
    <property type="match status" value="2"/>
</dbReference>
<reference evidence="13" key="1">
    <citation type="submission" date="2015-02" db="EMBL/GenBank/DDBJ databases">
        <title>Genome sequencing for Strongylocentrotus purpuratus.</title>
        <authorList>
            <person name="Murali S."/>
            <person name="Liu Y."/>
            <person name="Vee V."/>
            <person name="English A."/>
            <person name="Wang M."/>
            <person name="Skinner E."/>
            <person name="Han Y."/>
            <person name="Muzny D.M."/>
            <person name="Worley K.C."/>
            <person name="Gibbs R.A."/>
        </authorList>
    </citation>
    <scope>NUCLEOTIDE SEQUENCE</scope>
</reference>
<dbReference type="FunFam" id="2.130.10.10:FF:000852">
    <property type="entry name" value="Chromatin assembly factor 1 subunit B"/>
    <property type="match status" value="1"/>
</dbReference>
<dbReference type="KEGG" id="spu:757293"/>
<dbReference type="OrthoDB" id="71227at2759"/>
<evidence type="ECO:0000256" key="2">
    <source>
        <dbReference type="ARBA" id="ARBA00007306"/>
    </source>
</evidence>
<dbReference type="InterPro" id="IPR015943">
    <property type="entry name" value="WD40/YVTN_repeat-like_dom_sf"/>
</dbReference>
<feature type="compositionally biased region" description="Basic and acidic residues" evidence="10">
    <location>
        <begin position="343"/>
        <end position="360"/>
    </location>
</feature>
<dbReference type="PROSITE" id="PS00678">
    <property type="entry name" value="WD_REPEATS_1"/>
    <property type="match status" value="1"/>
</dbReference>
<dbReference type="Proteomes" id="UP000007110">
    <property type="component" value="Unassembled WGS sequence"/>
</dbReference>
<organism evidence="12 13">
    <name type="scientific">Strongylocentrotus purpuratus</name>
    <name type="common">Purple sea urchin</name>
    <dbReference type="NCBI Taxonomy" id="7668"/>
    <lineage>
        <taxon>Eukaryota</taxon>
        <taxon>Metazoa</taxon>
        <taxon>Echinodermata</taxon>
        <taxon>Eleutherozoa</taxon>
        <taxon>Echinozoa</taxon>
        <taxon>Echinoidea</taxon>
        <taxon>Euechinoidea</taxon>
        <taxon>Echinacea</taxon>
        <taxon>Camarodonta</taxon>
        <taxon>Echinidea</taxon>
        <taxon>Strongylocentrotidae</taxon>
        <taxon>Strongylocentrotus</taxon>
    </lineage>
</organism>
<evidence type="ECO:0000256" key="9">
    <source>
        <dbReference type="PROSITE-ProRule" id="PRU00221"/>
    </source>
</evidence>
<dbReference type="InterPro" id="IPR019775">
    <property type="entry name" value="WD40_repeat_CS"/>
</dbReference>
<feature type="compositionally biased region" description="Acidic residues" evidence="10">
    <location>
        <begin position="643"/>
        <end position="674"/>
    </location>
</feature>
<evidence type="ECO:0000256" key="6">
    <source>
        <dbReference type="ARBA" id="ARBA00022853"/>
    </source>
</evidence>
<keyword evidence="7" id="KW-0234">DNA repair</keyword>
<dbReference type="InterPro" id="IPR036322">
    <property type="entry name" value="WD40_repeat_dom_sf"/>
</dbReference>
<accession>A0A7M7PMZ1</accession>
<dbReference type="PANTHER" id="PTHR15271">
    <property type="entry name" value="CHROMATIN ASSEMBLY FACTOR 1 SUBUNIT B"/>
    <property type="match status" value="1"/>
</dbReference>
<feature type="compositionally biased region" description="Basic and acidic residues" evidence="10">
    <location>
        <begin position="313"/>
        <end position="330"/>
    </location>
</feature>
<feature type="domain" description="CAF1B/HIR1 beta-propeller" evidence="11">
    <location>
        <begin position="376"/>
        <end position="452"/>
    </location>
</feature>
<dbReference type="Gene3D" id="2.130.10.10">
    <property type="entry name" value="YVTN repeat-like/Quinoprotein amine dehydrogenase"/>
    <property type="match status" value="2"/>
</dbReference>
<evidence type="ECO:0000256" key="10">
    <source>
        <dbReference type="SAM" id="MobiDB-lite"/>
    </source>
</evidence>
<dbReference type="FunCoup" id="A0A7M7PMZ1">
    <property type="interactions" value="1738"/>
</dbReference>
<feature type="domain" description="CAF1B/HIR1 beta-propeller" evidence="11">
    <location>
        <begin position="1"/>
        <end position="305"/>
    </location>
</feature>
<feature type="region of interest" description="Disordered" evidence="10">
    <location>
        <begin position="463"/>
        <end position="674"/>
    </location>
</feature>
<dbReference type="GO" id="GO:0005634">
    <property type="term" value="C:nucleus"/>
    <property type="evidence" value="ECO:0000318"/>
    <property type="project" value="GO_Central"/>
</dbReference>
<sequence>MKVETPEISWHGRDPVYSADFQPGKRSLCRIATASTDTNVLVWYVSVDNDGKAQPTFAASLSRHTKAVNVVRFSPDGETLASGADDGLIILWKLQEIGYVAAAFGKEDEDCKETWATLKTLRGHLEDVYDISWSSDGSRMISGSVDNSAIIWDTQKGEKLFLLKDHRSFVQGVAWDPKDRFCATISCDRSMRVYNLSNNRCIHHVNKLTLAAAGNNGEGVTKQYRMFHDDTMKSFFRRLAFSPDGELLIVPAGILEIGDSVLNTTYVFSTSSFSKPVLHLPCPTKATIAVKCCPVLFEFRQESSDADSTTATPEKKSESTQQKAEQKDEPMETDAAAPNTSPESKEEGQEKSDSSKEVQDKSASSPSKPETKPETKDQATQLFDLPYRMVFAVATEDSLLLYDTQQSIPFGLISNIHYHQLSDVTWSSDGRILAVSSTDGYCSFVTFEAGELGVPYVSQPVPTSAPNPAAPSATKSSPSPTPAVSIQTLANQNAGISKSPNQNTGISKSPNQQSVSTGVAAGGPASITVKPVGGNRVKEAKRITPVMISGPPGSGPAPRRIQLTTLSSPPSNQPTNSSSSPSSSSSSSTHQTSKEDHASSSSSSSIQTTSTPSNQTTATPSNQSPSQNGGSPVTAKDTVPNEAIEEEEEEDDNENEDVIDLTAESDSDEADEMEVKEEDIQVVPMKKVQMPQKPVAPAPRRMTTIKLLSD</sequence>